<keyword evidence="1" id="KW-1185">Reference proteome</keyword>
<dbReference type="OrthoDB" id="10057688at2759"/>
<reference evidence="2" key="1">
    <citation type="submission" date="2025-08" db="UniProtKB">
        <authorList>
            <consortium name="RefSeq"/>
        </authorList>
    </citation>
    <scope>IDENTIFICATION</scope>
</reference>
<dbReference type="STRING" id="52670.A0A2I4BED6"/>
<evidence type="ECO:0000313" key="2">
    <source>
        <dbReference type="RefSeq" id="XP_013866101.1"/>
    </source>
</evidence>
<dbReference type="AlphaFoldDB" id="A0A2I4BED6"/>
<feature type="non-terminal residue" evidence="2">
    <location>
        <position position="217"/>
    </location>
</feature>
<organism evidence="1 2">
    <name type="scientific">Austrofundulus limnaeus</name>
    <name type="common">Annual killifish</name>
    <dbReference type="NCBI Taxonomy" id="52670"/>
    <lineage>
        <taxon>Eukaryota</taxon>
        <taxon>Metazoa</taxon>
        <taxon>Chordata</taxon>
        <taxon>Craniata</taxon>
        <taxon>Vertebrata</taxon>
        <taxon>Euteleostomi</taxon>
        <taxon>Actinopterygii</taxon>
        <taxon>Neopterygii</taxon>
        <taxon>Teleostei</taxon>
        <taxon>Neoteleostei</taxon>
        <taxon>Acanthomorphata</taxon>
        <taxon>Ovalentaria</taxon>
        <taxon>Atherinomorphae</taxon>
        <taxon>Cyprinodontiformes</taxon>
        <taxon>Rivulidae</taxon>
        <taxon>Austrofundulus</taxon>
    </lineage>
</organism>
<proteinExistence type="predicted"/>
<dbReference type="Proteomes" id="UP000192220">
    <property type="component" value="Unplaced"/>
</dbReference>
<dbReference type="GeneID" id="106519112"/>
<dbReference type="InParanoid" id="A0A2I4BED6"/>
<evidence type="ECO:0000313" key="1">
    <source>
        <dbReference type="Proteomes" id="UP000192220"/>
    </source>
</evidence>
<dbReference type="KEGG" id="alim:106519112"/>
<sequence>MRFSFWTLLHFSVNMYKPHFNFLPGTTQLRLQASSEAAAAAQQAREGGSREKLGIGTPQKVEAAARGRVRALGGDPTDRRCVLSQMEVQFGLYRGKTFWWLLTHDPRYTVGVLASHEAEREGGDSSSSPLMLHKDALLEYARLFEEVTSALADKRSRDTESEGERLVGFGEYSSLTYKELYKSSDPQTSSYRRWVRDAPVKNPGTLSAVPPQHILLQ</sequence>
<accession>A0A2I4BED6</accession>
<protein>
    <submittedName>
        <fullName evidence="2">Uncharacterized protein LOC106519112</fullName>
    </submittedName>
</protein>
<gene>
    <name evidence="2" type="primary">LOC106519112</name>
</gene>
<name>A0A2I4BED6_AUSLI</name>
<dbReference type="RefSeq" id="XP_013866101.1">
    <property type="nucleotide sequence ID" value="XM_014010647.1"/>
</dbReference>